<dbReference type="OrthoDB" id="1193027at2759"/>
<dbReference type="Proteomes" id="UP000799436">
    <property type="component" value="Unassembled WGS sequence"/>
</dbReference>
<keyword evidence="3" id="KW-1185">Reference proteome</keyword>
<evidence type="ECO:0000313" key="2">
    <source>
        <dbReference type="EMBL" id="KAF2771115.1"/>
    </source>
</evidence>
<sequence>MAPFTSILSSALTLGIVNCAALPYVHGGQSDKVEGFQHSNGLYANDIPLAASTYQCFDEDSQQSLDPSEWLSFDELWRVNERTILSSNGGNTYMTHYVREGIAAVAEETGADNRLILVVMMQKSGGNVNALCTSDSQGQTKCGLMQVTDGSSFDESNISSSVTNMIREGVLSSDSRPIHDKDVKYLSDVANRLLGWNGRGAGYQSCLVRHFIETQPSSR</sequence>
<evidence type="ECO:0000256" key="1">
    <source>
        <dbReference type="SAM" id="SignalP"/>
    </source>
</evidence>
<keyword evidence="1" id="KW-0732">Signal</keyword>
<evidence type="ECO:0008006" key="4">
    <source>
        <dbReference type="Google" id="ProtNLM"/>
    </source>
</evidence>
<reference evidence="2" key="1">
    <citation type="journal article" date="2020" name="Stud. Mycol.">
        <title>101 Dothideomycetes genomes: a test case for predicting lifestyles and emergence of pathogens.</title>
        <authorList>
            <person name="Haridas S."/>
            <person name="Albert R."/>
            <person name="Binder M."/>
            <person name="Bloem J."/>
            <person name="Labutti K."/>
            <person name="Salamov A."/>
            <person name="Andreopoulos B."/>
            <person name="Baker S."/>
            <person name="Barry K."/>
            <person name="Bills G."/>
            <person name="Bluhm B."/>
            <person name="Cannon C."/>
            <person name="Castanera R."/>
            <person name="Culley D."/>
            <person name="Daum C."/>
            <person name="Ezra D."/>
            <person name="Gonzalez J."/>
            <person name="Henrissat B."/>
            <person name="Kuo A."/>
            <person name="Liang C."/>
            <person name="Lipzen A."/>
            <person name="Lutzoni F."/>
            <person name="Magnuson J."/>
            <person name="Mondo S."/>
            <person name="Nolan M."/>
            <person name="Ohm R."/>
            <person name="Pangilinan J."/>
            <person name="Park H.-J."/>
            <person name="Ramirez L."/>
            <person name="Alfaro M."/>
            <person name="Sun H."/>
            <person name="Tritt A."/>
            <person name="Yoshinaga Y."/>
            <person name="Zwiers L.-H."/>
            <person name="Turgeon B."/>
            <person name="Goodwin S."/>
            <person name="Spatafora J."/>
            <person name="Crous P."/>
            <person name="Grigoriev I."/>
        </authorList>
    </citation>
    <scope>NUCLEOTIDE SEQUENCE</scope>
    <source>
        <strain evidence="2">CBS 116005</strain>
    </source>
</reference>
<protein>
    <recommendedName>
        <fullName evidence="4">Transglycosylase SLT domain-containing protein</fullName>
    </recommendedName>
</protein>
<dbReference type="AlphaFoldDB" id="A0A6G1LE26"/>
<dbReference type="EMBL" id="ML995821">
    <property type="protein sequence ID" value="KAF2771115.1"/>
    <property type="molecule type" value="Genomic_DNA"/>
</dbReference>
<feature type="signal peptide" evidence="1">
    <location>
        <begin position="1"/>
        <end position="27"/>
    </location>
</feature>
<accession>A0A6G1LE26</accession>
<dbReference type="Gene3D" id="1.10.530.10">
    <property type="match status" value="1"/>
</dbReference>
<feature type="chain" id="PRO_5026066564" description="Transglycosylase SLT domain-containing protein" evidence="1">
    <location>
        <begin position="28"/>
        <end position="219"/>
    </location>
</feature>
<evidence type="ECO:0000313" key="3">
    <source>
        <dbReference type="Proteomes" id="UP000799436"/>
    </source>
</evidence>
<gene>
    <name evidence="2" type="ORF">EJ03DRAFT_45782</name>
</gene>
<proteinExistence type="predicted"/>
<name>A0A6G1LE26_9PEZI</name>
<organism evidence="2 3">
    <name type="scientific">Teratosphaeria nubilosa</name>
    <dbReference type="NCBI Taxonomy" id="161662"/>
    <lineage>
        <taxon>Eukaryota</taxon>
        <taxon>Fungi</taxon>
        <taxon>Dikarya</taxon>
        <taxon>Ascomycota</taxon>
        <taxon>Pezizomycotina</taxon>
        <taxon>Dothideomycetes</taxon>
        <taxon>Dothideomycetidae</taxon>
        <taxon>Mycosphaerellales</taxon>
        <taxon>Teratosphaeriaceae</taxon>
        <taxon>Teratosphaeria</taxon>
    </lineage>
</organism>